<dbReference type="Pfam" id="PF19236">
    <property type="entry name" value="ADAMTS_CR_3"/>
    <property type="match status" value="1"/>
</dbReference>
<dbReference type="Pfam" id="PF00090">
    <property type="entry name" value="TSP_1"/>
    <property type="match status" value="1"/>
</dbReference>
<feature type="domain" description="Peptidase M12B" evidence="18">
    <location>
        <begin position="242"/>
        <end position="447"/>
    </location>
</feature>
<reference evidence="20" key="2">
    <citation type="submission" date="2025-09" db="UniProtKB">
        <authorList>
            <consortium name="Ensembl"/>
        </authorList>
    </citation>
    <scope>IDENTIFICATION</scope>
</reference>
<dbReference type="AlphaFoldDB" id="A0A8C4NFA2"/>
<dbReference type="InterPro" id="IPR001590">
    <property type="entry name" value="Peptidase_M12B"/>
</dbReference>
<dbReference type="GO" id="GO:0046872">
    <property type="term" value="F:metal ion binding"/>
    <property type="evidence" value="ECO:0007669"/>
    <property type="project" value="UniProtKB-KW"/>
</dbReference>
<dbReference type="Pfam" id="PF19030">
    <property type="entry name" value="TSP1_ADAMTS"/>
    <property type="match status" value="3"/>
</dbReference>
<evidence type="ECO:0000256" key="4">
    <source>
        <dbReference type="ARBA" id="ARBA00022670"/>
    </source>
</evidence>
<evidence type="ECO:0000256" key="13">
    <source>
        <dbReference type="PIRSR" id="PIRSR613273-1"/>
    </source>
</evidence>
<evidence type="ECO:0000256" key="7">
    <source>
        <dbReference type="ARBA" id="ARBA00022737"/>
    </source>
</evidence>
<keyword evidence="6" id="KW-0732">Signal</keyword>
<dbReference type="Pfam" id="PF17771">
    <property type="entry name" value="ADAMTS_CR_2"/>
    <property type="match status" value="1"/>
</dbReference>
<dbReference type="FunFam" id="2.60.120.830:FF:000001">
    <property type="entry name" value="A disintegrin and metalloproteinase with thrombospondin motifs 1"/>
    <property type="match status" value="1"/>
</dbReference>
<dbReference type="Gene3D" id="3.40.390.10">
    <property type="entry name" value="Collagenase (Catalytic Domain)"/>
    <property type="match status" value="1"/>
</dbReference>
<dbReference type="InterPro" id="IPR036383">
    <property type="entry name" value="TSP1_rpt_sf"/>
</dbReference>
<keyword evidence="4" id="KW-0645">Protease</keyword>
<keyword evidence="7" id="KW-0677">Repeat</keyword>
<evidence type="ECO:0000256" key="1">
    <source>
        <dbReference type="ARBA" id="ARBA00004498"/>
    </source>
</evidence>
<feature type="binding site" evidence="14">
    <location>
        <position position="245"/>
    </location>
    <ligand>
        <name>Ca(2+)</name>
        <dbReference type="ChEBI" id="CHEBI:29108"/>
        <label>1</label>
    </ligand>
</feature>
<feature type="binding site" evidence="14">
    <location>
        <position position="442"/>
    </location>
    <ligand>
        <name>Ca(2+)</name>
        <dbReference type="ChEBI" id="CHEBI:29108"/>
        <label>1</label>
    </ligand>
</feature>
<organism evidence="20 21">
    <name type="scientific">Eptatretus burgeri</name>
    <name type="common">Inshore hagfish</name>
    <dbReference type="NCBI Taxonomy" id="7764"/>
    <lineage>
        <taxon>Eukaryota</taxon>
        <taxon>Metazoa</taxon>
        <taxon>Chordata</taxon>
        <taxon>Craniata</taxon>
        <taxon>Vertebrata</taxon>
        <taxon>Cyclostomata</taxon>
        <taxon>Myxini</taxon>
        <taxon>Myxiniformes</taxon>
        <taxon>Myxinidae</taxon>
        <taxon>Eptatretinae</taxon>
        <taxon>Eptatretus</taxon>
    </lineage>
</organism>
<dbReference type="InterPro" id="IPR002870">
    <property type="entry name" value="Peptidase_M12B_N"/>
</dbReference>
<evidence type="ECO:0000256" key="14">
    <source>
        <dbReference type="PIRSR" id="PIRSR613273-2"/>
    </source>
</evidence>
<evidence type="ECO:0000313" key="21">
    <source>
        <dbReference type="Proteomes" id="UP000694388"/>
    </source>
</evidence>
<sequence length="1115" mass="124593">WPGSAEYQLVIPELLESRSDVPRVSPRAKRLTRQEPTLATLHYRLSAFGQHFELKLAPVKALVAPGFSVYVLGEAGISRREVFAVGTPEEFCFYQGELPSHPGSSAAIALCHGLVSGMFIYVEYFISPLPKNSTGHVAHVLYKRSLRSPVPTRREDHRGTQRTGDVGGTEDEELHGRREERVWSREEAYRRGTKQRQHYCGRRKKYMPKPPGKDLHIMEDEYSFLSRGKRSAIRQLARKGENTLETLVVVDKKMVERHGKENITNYVLTIFNIVSSLFKDGSIGNAVNIVLVGLIILEKDQPGLLISHHADHTLSSFCQWQSHVAGNDGIRHDHAILLTGLDICSWKNEPCDTLGYAPISGMCSRYRSCTVNEDSGLGLAFTIAHESGHNFGMVHDGDGNVCKKLEGHIMAPTLTGQDGVFSWSACSRQSLLDFLSSPQALCLADVPKHLGELSLPSRLPGEMYDADTQCRWQFGHKAMLCTFDIKKDICKALWCHKGGRRCETKFMPAAEGTVCGQDKWCRRGRCVKLGDKGPKPVNGRWSLWTAWSPCSYSCGGGVRSKKRHCTNPRQDFSFQGVIVDEAWTERLMSKAHLQSMSTFLLETFTLLHLYFYFIDKCDICRLYCMAEDFNFFFAMSGKAKDGTRCYENRLDVCIEGVCQPVGCDHVLGSNATHDACGVCKGDDSTCQFFHGEYIAQHRANEYHVVATIPAGARSITVAERNISGCYLATRSSDYHYHLTGEHRVSWPGHYQFAGTMFDYKRPFNNPEILTAIGPTKETLVIELLVFGANPGITWEYTMPKPITDAKTANKLKKNTYKWVMVRSACSKTCAKGKATSSDVHLSFGNKRQPCNKQPCPPKWIAGAWGECSRTCGKGQQVRRVWCTRRTAKSKQQNLSAETCASKTKPANKRYCKKQKCPAAWVTGPWSECSKTCGRGIRKREVACHLLGSGKASRPVPHGRCRGLSKPPAKQKCTKDHRCKRTRHHLQWVLSAWSTCTASCGGMGVQTRELKCSKKSSAGRLHALTDHRCHRVARPSVELERSCNAHNSLPPTPLAGWYAGPWNQVGKVQSNNPRSRSKSTTCQDAFPWCSLVPQHGVCHHQYYGSQCCLSCSKSNL</sequence>
<reference evidence="20" key="1">
    <citation type="submission" date="2025-08" db="UniProtKB">
        <authorList>
            <consortium name="Ensembl"/>
        </authorList>
    </citation>
    <scope>IDENTIFICATION</scope>
</reference>
<dbReference type="SUPFAM" id="SSF82895">
    <property type="entry name" value="TSP-1 type 1 repeat"/>
    <property type="match status" value="4"/>
</dbReference>
<dbReference type="PANTHER" id="PTHR13723:SF167">
    <property type="entry name" value="A DISINTEGRIN AND METALLOPROTEINASE WITH THROMBOSPONDIN MOTIFS 18"/>
    <property type="match status" value="1"/>
</dbReference>
<dbReference type="CDD" id="cd04273">
    <property type="entry name" value="ZnMc_ADAMTS_like"/>
    <property type="match status" value="1"/>
</dbReference>
<keyword evidence="10" id="KW-0482">Metalloprotease</keyword>
<dbReference type="InterPro" id="IPR050439">
    <property type="entry name" value="ADAMTS_ADAMTS-like"/>
</dbReference>
<dbReference type="Ensembl" id="ENSEBUT00000006237.1">
    <property type="protein sequence ID" value="ENSEBUP00000005792.1"/>
    <property type="gene ID" value="ENSEBUG00000003862.1"/>
</dbReference>
<evidence type="ECO:0000256" key="17">
    <source>
        <dbReference type="SAM" id="MobiDB-lite"/>
    </source>
</evidence>
<feature type="binding site" evidence="14 16">
    <location>
        <position position="389"/>
    </location>
    <ligand>
        <name>Zn(2+)</name>
        <dbReference type="ChEBI" id="CHEBI:29105"/>
        <note>catalytic</note>
    </ligand>
</feature>
<dbReference type="Pfam" id="PF08686">
    <property type="entry name" value="PLAC"/>
    <property type="match status" value="1"/>
</dbReference>
<evidence type="ECO:0000313" key="20">
    <source>
        <dbReference type="Ensembl" id="ENSEBUP00000005792.1"/>
    </source>
</evidence>
<evidence type="ECO:0000256" key="11">
    <source>
        <dbReference type="ARBA" id="ARBA00023157"/>
    </source>
</evidence>
<feature type="disulfide bond" evidence="15">
    <location>
        <begin position="490"/>
        <end position="521"/>
    </location>
</feature>
<dbReference type="PANTHER" id="PTHR13723">
    <property type="entry name" value="ADAMTS A DISINTEGRIN AND METALLOPROTEASE WITH THROMBOSPONDIN MOTIFS PROTEASE"/>
    <property type="match status" value="1"/>
</dbReference>
<dbReference type="GeneTree" id="ENSGT00940000159433"/>
<evidence type="ECO:0000259" key="18">
    <source>
        <dbReference type="PROSITE" id="PS50215"/>
    </source>
</evidence>
<dbReference type="InterPro" id="IPR010294">
    <property type="entry name" value="ADAMTS_spacer1"/>
</dbReference>
<keyword evidence="14" id="KW-0106">Calcium</keyword>
<dbReference type="InterPro" id="IPR045371">
    <property type="entry name" value="ADAMTS_CR_3"/>
</dbReference>
<evidence type="ECO:0000256" key="12">
    <source>
        <dbReference type="ARBA" id="ARBA00023180"/>
    </source>
</evidence>
<evidence type="ECO:0000259" key="19">
    <source>
        <dbReference type="PROSITE" id="PS50900"/>
    </source>
</evidence>
<evidence type="ECO:0000256" key="16">
    <source>
        <dbReference type="PROSITE-ProRule" id="PRU00276"/>
    </source>
</evidence>
<keyword evidence="9 14" id="KW-0862">Zinc</keyword>
<feature type="disulfide bond" evidence="15">
    <location>
        <begin position="402"/>
        <end position="426"/>
    </location>
</feature>
<feature type="binding site" evidence="14">
    <location>
        <position position="245"/>
    </location>
    <ligand>
        <name>Ca(2+)</name>
        <dbReference type="ChEBI" id="CHEBI:29108"/>
        <label>2</label>
    </ligand>
</feature>
<feature type="disulfide bond" evidence="15">
    <location>
        <begin position="363"/>
        <end position="442"/>
    </location>
</feature>
<keyword evidence="12" id="KW-0325">Glycoprotein</keyword>
<comment type="caution">
    <text evidence="16">Lacks conserved residue(s) required for the propagation of feature annotation.</text>
</comment>
<feature type="binding site" evidence="14">
    <location>
        <position position="333"/>
    </location>
    <ligand>
        <name>Ca(2+)</name>
        <dbReference type="ChEBI" id="CHEBI:29108"/>
        <label>1</label>
    </ligand>
</feature>
<dbReference type="Gene3D" id="2.60.120.830">
    <property type="match status" value="1"/>
</dbReference>
<dbReference type="InterPro" id="IPR024079">
    <property type="entry name" value="MetalloPept_cat_dom_sf"/>
</dbReference>
<feature type="binding site" evidence="14">
    <location>
        <position position="445"/>
    </location>
    <ligand>
        <name>Ca(2+)</name>
        <dbReference type="ChEBI" id="CHEBI:29108"/>
        <label>1</label>
    </ligand>
</feature>
<keyword evidence="5 14" id="KW-0479">Metal-binding</keyword>
<proteinExistence type="predicted"/>
<dbReference type="Gene3D" id="2.20.100.10">
    <property type="entry name" value="Thrombospondin type-1 (TSP1) repeat"/>
    <property type="match status" value="4"/>
</dbReference>
<feature type="binding site" evidence="14 16">
    <location>
        <position position="395"/>
    </location>
    <ligand>
        <name>Zn(2+)</name>
        <dbReference type="ChEBI" id="CHEBI:29105"/>
        <note>catalytic</note>
    </ligand>
</feature>
<comment type="cofactor">
    <cofactor evidence="14">
        <name>Zn(2+)</name>
        <dbReference type="ChEBI" id="CHEBI:29105"/>
    </cofactor>
    <text evidence="14">Binds 1 zinc ion per subunit.</text>
</comment>
<evidence type="ECO:0000256" key="15">
    <source>
        <dbReference type="PIRSR" id="PIRSR613273-3"/>
    </source>
</evidence>
<evidence type="ECO:0000256" key="2">
    <source>
        <dbReference type="ARBA" id="ARBA00022525"/>
    </source>
</evidence>
<evidence type="ECO:0000256" key="8">
    <source>
        <dbReference type="ARBA" id="ARBA00022801"/>
    </source>
</evidence>
<dbReference type="Proteomes" id="UP000694388">
    <property type="component" value="Unplaced"/>
</dbReference>
<dbReference type="SMART" id="SM00209">
    <property type="entry name" value="TSP1"/>
    <property type="match status" value="4"/>
</dbReference>
<keyword evidence="8" id="KW-0378">Hydrolase</keyword>
<keyword evidence="3" id="KW-0272">Extracellular matrix</keyword>
<dbReference type="InterPro" id="IPR041645">
    <property type="entry name" value="ADAMTS_CR_2"/>
</dbReference>
<keyword evidence="2" id="KW-0964">Secreted</keyword>
<keyword evidence="11 15" id="KW-1015">Disulfide bond</keyword>
<comment type="subcellular location">
    <subcellularLocation>
        <location evidence="1">Secreted</location>
        <location evidence="1">Extracellular space</location>
        <location evidence="1">Extracellular matrix</location>
    </subcellularLocation>
</comment>
<dbReference type="Gene3D" id="3.40.1620.60">
    <property type="match status" value="1"/>
</dbReference>
<feature type="disulfide bond" evidence="15">
    <location>
        <begin position="344"/>
        <end position="351"/>
    </location>
</feature>
<feature type="binding site" evidence="14">
    <location>
        <position position="445"/>
    </location>
    <ligand>
        <name>Ca(2+)</name>
        <dbReference type="ChEBI" id="CHEBI:29108"/>
        <label>2</label>
    </ligand>
</feature>
<accession>A0A8C4NFA2</accession>
<dbReference type="InterPro" id="IPR013273">
    <property type="entry name" value="ADAMTS/ADAMTS-like"/>
</dbReference>
<feature type="disulfide bond" evidence="15">
    <location>
        <begin position="481"/>
        <end position="502"/>
    </location>
</feature>
<dbReference type="SUPFAM" id="SSF55486">
    <property type="entry name" value="Metalloproteases ('zincins'), catalytic domain"/>
    <property type="match status" value="1"/>
</dbReference>
<dbReference type="GO" id="GO:0004222">
    <property type="term" value="F:metalloendopeptidase activity"/>
    <property type="evidence" value="ECO:0007669"/>
    <property type="project" value="InterPro"/>
</dbReference>
<dbReference type="InterPro" id="IPR010909">
    <property type="entry name" value="PLAC"/>
</dbReference>
<dbReference type="PROSITE" id="PS50900">
    <property type="entry name" value="PLAC"/>
    <property type="match status" value="1"/>
</dbReference>
<dbReference type="PROSITE" id="PS50215">
    <property type="entry name" value="ADAM_MEPRO"/>
    <property type="match status" value="1"/>
</dbReference>
<protein>
    <submittedName>
        <fullName evidence="20">ADAM metallopeptidase with thrombospondin type 1 motif, 16</fullName>
    </submittedName>
</protein>
<evidence type="ECO:0000256" key="5">
    <source>
        <dbReference type="ARBA" id="ARBA00022723"/>
    </source>
</evidence>
<evidence type="ECO:0000256" key="3">
    <source>
        <dbReference type="ARBA" id="ARBA00022530"/>
    </source>
</evidence>
<dbReference type="Pfam" id="PF01562">
    <property type="entry name" value="Pep_M12B_propep"/>
    <property type="match status" value="1"/>
</dbReference>
<evidence type="ECO:0000256" key="9">
    <source>
        <dbReference type="ARBA" id="ARBA00022833"/>
    </source>
</evidence>
<feature type="active site" evidence="13 16">
    <location>
        <position position="386"/>
    </location>
</feature>
<dbReference type="PRINTS" id="PR01857">
    <property type="entry name" value="ADAMTSFAMILY"/>
</dbReference>
<dbReference type="OMA" id="GYHADNT"/>
<dbReference type="GO" id="GO:0031012">
    <property type="term" value="C:extracellular matrix"/>
    <property type="evidence" value="ECO:0007669"/>
    <property type="project" value="TreeGrafter"/>
</dbReference>
<dbReference type="PROSITE" id="PS50092">
    <property type="entry name" value="TSP1"/>
    <property type="match status" value="4"/>
</dbReference>
<feature type="disulfide bond" evidence="15">
    <location>
        <begin position="318"/>
        <end position="369"/>
    </location>
</feature>
<dbReference type="GO" id="GO:0030198">
    <property type="term" value="P:extracellular matrix organization"/>
    <property type="evidence" value="ECO:0007669"/>
    <property type="project" value="InterPro"/>
</dbReference>
<feature type="domain" description="PLAC" evidence="19">
    <location>
        <begin position="1077"/>
        <end position="1114"/>
    </location>
</feature>
<evidence type="ECO:0000256" key="10">
    <source>
        <dbReference type="ARBA" id="ARBA00023049"/>
    </source>
</evidence>
<keyword evidence="21" id="KW-1185">Reference proteome</keyword>
<dbReference type="FunFam" id="3.40.390.10:FF:000001">
    <property type="entry name" value="A disintegrin and metalloproteinase with thrombospondin motifs 1"/>
    <property type="match status" value="1"/>
</dbReference>
<feature type="disulfide bond" evidence="15">
    <location>
        <begin position="515"/>
        <end position="526"/>
    </location>
</feature>
<dbReference type="Pfam" id="PF01421">
    <property type="entry name" value="Reprolysin"/>
    <property type="match status" value="1"/>
</dbReference>
<feature type="disulfide bond" evidence="15">
    <location>
        <begin position="470"/>
        <end position="495"/>
    </location>
</feature>
<dbReference type="InterPro" id="IPR000884">
    <property type="entry name" value="TSP1_rpt"/>
</dbReference>
<feature type="region of interest" description="Disordered" evidence="17">
    <location>
        <begin position="148"/>
        <end position="178"/>
    </location>
</feature>
<evidence type="ECO:0000256" key="6">
    <source>
        <dbReference type="ARBA" id="ARBA00022729"/>
    </source>
</evidence>
<dbReference type="Pfam" id="PF05986">
    <property type="entry name" value="ADAMTS_spacer1"/>
    <property type="match status" value="1"/>
</dbReference>
<feature type="binding site" evidence="14 16">
    <location>
        <position position="385"/>
    </location>
    <ligand>
        <name>Zn(2+)</name>
        <dbReference type="ChEBI" id="CHEBI:29105"/>
        <note>catalytic</note>
    </ligand>
</feature>
<name>A0A8C4NFA2_EPTBU</name>
<dbReference type="GO" id="GO:0006508">
    <property type="term" value="P:proteolysis"/>
    <property type="evidence" value="ECO:0007669"/>
    <property type="project" value="UniProtKB-KW"/>
</dbReference>